<name>A0A2M9C6Z6_9FLAO</name>
<sequence length="180" mass="21276">MDRQIRKKEFLLRSYMYTSEAERKAYYEIPSRKNFTNILGILITLLLISISILLVLKNLLYIQDLHFYILLFLSISIVIWRISLLKVILLEISKNTLLIKYVHPLKKSQYELPALEIPLHKLKSFKIAREFFVYYLEISRGSERGNGVKNFYFRLGLLSEKQMTNIREIINAVDDEITGI</sequence>
<evidence type="ECO:0000256" key="1">
    <source>
        <dbReference type="SAM" id="Phobius"/>
    </source>
</evidence>
<dbReference type="AlphaFoldDB" id="A0A2M9C6Z6"/>
<keyword evidence="3" id="KW-1185">Reference proteome</keyword>
<organism evidence="2 3">
    <name type="scientific">Chryseobacterium geocarposphaerae</name>
    <dbReference type="NCBI Taxonomy" id="1416776"/>
    <lineage>
        <taxon>Bacteria</taxon>
        <taxon>Pseudomonadati</taxon>
        <taxon>Bacteroidota</taxon>
        <taxon>Flavobacteriia</taxon>
        <taxon>Flavobacteriales</taxon>
        <taxon>Weeksellaceae</taxon>
        <taxon>Chryseobacterium group</taxon>
        <taxon>Chryseobacterium</taxon>
    </lineage>
</organism>
<protein>
    <recommendedName>
        <fullName evidence="4">PH (Pleckstrin Homology) domain-containing protein</fullName>
    </recommendedName>
</protein>
<evidence type="ECO:0000313" key="2">
    <source>
        <dbReference type="EMBL" id="PJJ66599.1"/>
    </source>
</evidence>
<feature type="transmembrane region" description="Helical" evidence="1">
    <location>
        <begin position="68"/>
        <end position="90"/>
    </location>
</feature>
<proteinExistence type="predicted"/>
<comment type="caution">
    <text evidence="2">The sequence shown here is derived from an EMBL/GenBank/DDBJ whole genome shotgun (WGS) entry which is preliminary data.</text>
</comment>
<accession>A0A2M9C6Z6</accession>
<keyword evidence="1" id="KW-1133">Transmembrane helix</keyword>
<reference evidence="2 3" key="1">
    <citation type="submission" date="2017-11" db="EMBL/GenBank/DDBJ databases">
        <title>Genomic Encyclopedia of Archaeal and Bacterial Type Strains, Phase II (KMG-II): From Individual Species to Whole Genera.</title>
        <authorList>
            <person name="Goeker M."/>
        </authorList>
    </citation>
    <scope>NUCLEOTIDE SEQUENCE [LARGE SCALE GENOMIC DNA]</scope>
    <source>
        <strain evidence="2 3">DSM 27617</strain>
    </source>
</reference>
<evidence type="ECO:0000313" key="3">
    <source>
        <dbReference type="Proteomes" id="UP000228740"/>
    </source>
</evidence>
<gene>
    <name evidence="2" type="ORF">CLV73_0588</name>
</gene>
<dbReference type="Proteomes" id="UP000228740">
    <property type="component" value="Unassembled WGS sequence"/>
</dbReference>
<keyword evidence="1" id="KW-0812">Transmembrane</keyword>
<evidence type="ECO:0008006" key="4">
    <source>
        <dbReference type="Google" id="ProtNLM"/>
    </source>
</evidence>
<dbReference type="EMBL" id="PGFD01000001">
    <property type="protein sequence ID" value="PJJ66599.1"/>
    <property type="molecule type" value="Genomic_DNA"/>
</dbReference>
<dbReference type="RefSeq" id="WP_157798710.1">
    <property type="nucleotide sequence ID" value="NZ_PGFD01000001.1"/>
</dbReference>
<keyword evidence="1" id="KW-0472">Membrane</keyword>
<dbReference type="OrthoDB" id="1261364at2"/>
<feature type="transmembrane region" description="Helical" evidence="1">
    <location>
        <begin position="35"/>
        <end position="56"/>
    </location>
</feature>